<feature type="region of interest" description="Disordered" evidence="1">
    <location>
        <begin position="1"/>
        <end position="32"/>
    </location>
</feature>
<accession>A0A8S3W0M4</accession>
<evidence type="ECO:0000256" key="1">
    <source>
        <dbReference type="SAM" id="MobiDB-lite"/>
    </source>
</evidence>
<gene>
    <name evidence="2" type="ORF">PAPOLLO_LOCUS694</name>
</gene>
<proteinExistence type="predicted"/>
<dbReference type="EMBL" id="CAJQZP010000031">
    <property type="protein sequence ID" value="CAG4933656.1"/>
    <property type="molecule type" value="Genomic_DNA"/>
</dbReference>
<organism evidence="2 3">
    <name type="scientific">Parnassius apollo</name>
    <name type="common">Apollo butterfly</name>
    <name type="synonym">Papilio apollo</name>
    <dbReference type="NCBI Taxonomy" id="110799"/>
    <lineage>
        <taxon>Eukaryota</taxon>
        <taxon>Metazoa</taxon>
        <taxon>Ecdysozoa</taxon>
        <taxon>Arthropoda</taxon>
        <taxon>Hexapoda</taxon>
        <taxon>Insecta</taxon>
        <taxon>Pterygota</taxon>
        <taxon>Neoptera</taxon>
        <taxon>Endopterygota</taxon>
        <taxon>Lepidoptera</taxon>
        <taxon>Glossata</taxon>
        <taxon>Ditrysia</taxon>
        <taxon>Papilionoidea</taxon>
        <taxon>Papilionidae</taxon>
        <taxon>Parnassiinae</taxon>
        <taxon>Parnassini</taxon>
        <taxon>Parnassius</taxon>
        <taxon>Parnassius</taxon>
    </lineage>
</organism>
<protein>
    <submittedName>
        <fullName evidence="2">(apollo) hypothetical protein</fullName>
    </submittedName>
</protein>
<dbReference type="AlphaFoldDB" id="A0A8S3W0M4"/>
<evidence type="ECO:0000313" key="2">
    <source>
        <dbReference type="EMBL" id="CAG4933656.1"/>
    </source>
</evidence>
<dbReference type="OrthoDB" id="7451486at2759"/>
<reference evidence="2" key="1">
    <citation type="submission" date="2021-04" db="EMBL/GenBank/DDBJ databases">
        <authorList>
            <person name="Tunstrom K."/>
        </authorList>
    </citation>
    <scope>NUCLEOTIDE SEQUENCE</scope>
</reference>
<comment type="caution">
    <text evidence="2">The sequence shown here is derived from an EMBL/GenBank/DDBJ whole genome shotgun (WGS) entry which is preliminary data.</text>
</comment>
<feature type="compositionally biased region" description="Polar residues" evidence="1">
    <location>
        <begin position="9"/>
        <end position="25"/>
    </location>
</feature>
<keyword evidence="3" id="KW-1185">Reference proteome</keyword>
<evidence type="ECO:0000313" key="3">
    <source>
        <dbReference type="Proteomes" id="UP000691718"/>
    </source>
</evidence>
<sequence length="155" mass="17902">MLRSPDKLYSSNPDINKSGEPSSMNTRKRKHDSDFSEALKTFTSEIHSTLHDWKKEIQDEVSGIKNNLDLVLKTDLEKLNASYAEIKSEISSVRQEYHKIKKSVQSLNLNHNEVMKQIIVLENYVQFNSDQCDNVQKKTEFIAVNKKEERANCQG</sequence>
<dbReference type="Proteomes" id="UP000691718">
    <property type="component" value="Unassembled WGS sequence"/>
</dbReference>
<name>A0A8S3W0M4_PARAO</name>